<sequence length="103" mass="12241">MRIDLNEKDRDNNKQRSELYWNSRRRIHGMTQIDSNHLFARCRQHRRQIWDGRRREAGRDDDEIGTFILDDSGFPFLDGLFLGGSGRRQRWVSGRGGFTVWSS</sequence>
<evidence type="ECO:0000313" key="2">
    <source>
        <dbReference type="Proteomes" id="UP001497516"/>
    </source>
</evidence>
<keyword evidence="2" id="KW-1185">Reference proteome</keyword>
<protein>
    <submittedName>
        <fullName evidence="1">Uncharacterized protein</fullName>
    </submittedName>
</protein>
<accession>A0AAV2DS89</accession>
<reference evidence="1 2" key="1">
    <citation type="submission" date="2024-04" db="EMBL/GenBank/DDBJ databases">
        <authorList>
            <person name="Fracassetti M."/>
        </authorList>
    </citation>
    <scope>NUCLEOTIDE SEQUENCE [LARGE SCALE GENOMIC DNA]</scope>
</reference>
<proteinExistence type="predicted"/>
<organism evidence="1 2">
    <name type="scientific">Linum trigynum</name>
    <dbReference type="NCBI Taxonomy" id="586398"/>
    <lineage>
        <taxon>Eukaryota</taxon>
        <taxon>Viridiplantae</taxon>
        <taxon>Streptophyta</taxon>
        <taxon>Embryophyta</taxon>
        <taxon>Tracheophyta</taxon>
        <taxon>Spermatophyta</taxon>
        <taxon>Magnoliopsida</taxon>
        <taxon>eudicotyledons</taxon>
        <taxon>Gunneridae</taxon>
        <taxon>Pentapetalae</taxon>
        <taxon>rosids</taxon>
        <taxon>fabids</taxon>
        <taxon>Malpighiales</taxon>
        <taxon>Linaceae</taxon>
        <taxon>Linum</taxon>
    </lineage>
</organism>
<dbReference type="EMBL" id="OZ034816">
    <property type="protein sequence ID" value="CAL1376375.1"/>
    <property type="molecule type" value="Genomic_DNA"/>
</dbReference>
<dbReference type="AlphaFoldDB" id="A0AAV2DS89"/>
<dbReference type="Proteomes" id="UP001497516">
    <property type="component" value="Chromosome 3"/>
</dbReference>
<evidence type="ECO:0000313" key="1">
    <source>
        <dbReference type="EMBL" id="CAL1376375.1"/>
    </source>
</evidence>
<name>A0AAV2DS89_9ROSI</name>
<gene>
    <name evidence="1" type="ORF">LTRI10_LOCUS18111</name>
</gene>